<comment type="caution">
    <text evidence="1">The sequence shown here is derived from an EMBL/GenBank/DDBJ whole genome shotgun (WGS) entry which is preliminary data.</text>
</comment>
<sequence>MYNTILYYQMNQGQSSETIIPYMEQVISKIKELPAHIHGVFIDAPDEYKEFEELIDKPLKHIDYIYLNRQLKDPFYHTMLEQVLINESVCTKYFEL</sequence>
<proteinExistence type="predicted"/>
<accession>A0ABW5T589</accession>
<evidence type="ECO:0000313" key="2">
    <source>
        <dbReference type="Proteomes" id="UP001597520"/>
    </source>
</evidence>
<dbReference type="Proteomes" id="UP001597520">
    <property type="component" value="Unassembled WGS sequence"/>
</dbReference>
<evidence type="ECO:0000313" key="1">
    <source>
        <dbReference type="EMBL" id="MFD2706609.1"/>
    </source>
</evidence>
<dbReference type="EMBL" id="JBHUML010000005">
    <property type="protein sequence ID" value="MFD2706609.1"/>
    <property type="molecule type" value="Genomic_DNA"/>
</dbReference>
<name>A0ABW5T589_9BACI</name>
<reference evidence="2" key="1">
    <citation type="journal article" date="2019" name="Int. J. Syst. Evol. Microbiol.">
        <title>The Global Catalogue of Microorganisms (GCM) 10K type strain sequencing project: providing services to taxonomists for standard genome sequencing and annotation.</title>
        <authorList>
            <consortium name="The Broad Institute Genomics Platform"/>
            <consortium name="The Broad Institute Genome Sequencing Center for Infectious Disease"/>
            <person name="Wu L."/>
            <person name="Ma J."/>
        </authorList>
    </citation>
    <scope>NUCLEOTIDE SEQUENCE [LARGE SCALE GENOMIC DNA]</scope>
    <source>
        <strain evidence="2">KCTC 33792</strain>
    </source>
</reference>
<organism evidence="1 2">
    <name type="scientific">Salibacterium lacus</name>
    <dbReference type="NCBI Taxonomy" id="1898109"/>
    <lineage>
        <taxon>Bacteria</taxon>
        <taxon>Bacillati</taxon>
        <taxon>Bacillota</taxon>
        <taxon>Bacilli</taxon>
        <taxon>Bacillales</taxon>
        <taxon>Bacillaceae</taxon>
    </lineage>
</organism>
<protein>
    <submittedName>
        <fullName evidence="1">Uncharacterized protein</fullName>
    </submittedName>
</protein>
<dbReference type="RefSeq" id="WP_380713915.1">
    <property type="nucleotide sequence ID" value="NZ_JBHUML010000005.1"/>
</dbReference>
<gene>
    <name evidence="1" type="ORF">ACFSUB_14170</name>
</gene>
<keyword evidence="2" id="KW-1185">Reference proteome</keyword>